<dbReference type="RefSeq" id="WP_003596917.1">
    <property type="nucleotide sequence ID" value="NZ_AGJK01000008.1"/>
</dbReference>
<dbReference type="GO" id="GO:0005524">
    <property type="term" value="F:ATP binding"/>
    <property type="evidence" value="ECO:0007669"/>
    <property type="project" value="UniProtKB-KW"/>
</dbReference>
<dbReference type="InterPro" id="IPR050683">
    <property type="entry name" value="Bact_Polysacc_Export_ATP-bd"/>
</dbReference>
<dbReference type="InterPro" id="IPR003593">
    <property type="entry name" value="AAA+_ATPase"/>
</dbReference>
<name>H1KD80_METEX</name>
<dbReference type="PATRIC" id="fig|882800.3.peg.559"/>
<evidence type="ECO:0000259" key="5">
    <source>
        <dbReference type="PROSITE" id="PS50893"/>
    </source>
</evidence>
<evidence type="ECO:0000256" key="4">
    <source>
        <dbReference type="ARBA" id="ARBA00022840"/>
    </source>
</evidence>
<sequence>MSPDLAIDVRSISKRFPVFGSSTDKMVEYLSYGLLRRRQEFQALRDVSFQIRRGECMGVLGTNGSGKSTLLQILAGTMRPSGGEASVRGRVAALLELGAGFSPDFTGRENALLNARLLGCSQEEAVAALPRIEAFAEIGDYIDQPVRTYSSGMYVRLAFAVASSVTPDVFIVDEALAVGDHVFQSRCYGRLRELREAGTTILFVSHDLTSVADLCDRAVWIDRGEARMVGDTKLVLDAYLSSLRARSFVTGETVPLEGVRAQVLDQDRPVADLALVGPRTGSAELHIVEAELRQAGTSGAPLTVAAGHPFELAVTVVATGRVREPNIWFRICTMRGSPLVGAGTLERGFRPGPLEAGQRLRATFVLDLPLQQGIYPVGLFATDGCHRGQHAMLDGMETAFFIDLGPRSGEPSMYLVDVSIPAAGSVEAPKTEIRRVTDAC</sequence>
<keyword evidence="6" id="KW-0378">Hydrolase</keyword>
<evidence type="ECO:0000313" key="6">
    <source>
        <dbReference type="EMBL" id="EHP94511.1"/>
    </source>
</evidence>
<dbReference type="InterPro" id="IPR029439">
    <property type="entry name" value="Wzt_C"/>
</dbReference>
<evidence type="ECO:0000256" key="2">
    <source>
        <dbReference type="ARBA" id="ARBA00022448"/>
    </source>
</evidence>
<comment type="similarity">
    <text evidence="1">Belongs to the ABC transporter superfamily.</text>
</comment>
<dbReference type="InterPro" id="IPR015860">
    <property type="entry name" value="ABC_transpr_TagH-like"/>
</dbReference>
<dbReference type="GO" id="GO:0140359">
    <property type="term" value="F:ABC-type transporter activity"/>
    <property type="evidence" value="ECO:0007669"/>
    <property type="project" value="InterPro"/>
</dbReference>
<dbReference type="Pfam" id="PF00005">
    <property type="entry name" value="ABC_tran"/>
    <property type="match status" value="1"/>
</dbReference>
<evidence type="ECO:0000313" key="7">
    <source>
        <dbReference type="Proteomes" id="UP000004382"/>
    </source>
</evidence>
<dbReference type="EMBL" id="AGJK01000008">
    <property type="protein sequence ID" value="EHP94511.1"/>
    <property type="molecule type" value="Genomic_DNA"/>
</dbReference>
<dbReference type="Proteomes" id="UP000004382">
    <property type="component" value="Unassembled WGS sequence"/>
</dbReference>
<reference evidence="6 7" key="1">
    <citation type="submission" date="2011-09" db="EMBL/GenBank/DDBJ databases">
        <title>The draft genome of Methylobacterium extorquens DSM 13060.</title>
        <authorList>
            <consortium name="US DOE Joint Genome Institute (JGI-PGF)"/>
            <person name="Lucas S."/>
            <person name="Han J."/>
            <person name="Lapidus A."/>
            <person name="Cheng J.-F."/>
            <person name="Goodwin L."/>
            <person name="Pitluck S."/>
            <person name="Peters L."/>
            <person name="Land M.L."/>
            <person name="Hauser L."/>
            <person name="Koskimaki J."/>
            <person name="Halonen O."/>
            <person name="Pirttila A."/>
            <person name="Frank C."/>
            <person name="Woyke T.J."/>
        </authorList>
    </citation>
    <scope>NUCLEOTIDE SEQUENCE [LARGE SCALE GENOMIC DNA]</scope>
    <source>
        <strain evidence="6 7">DSM 13060</strain>
    </source>
</reference>
<dbReference type="Gene3D" id="2.70.50.60">
    <property type="entry name" value="abc- transporter (atp binding component) like domain"/>
    <property type="match status" value="1"/>
</dbReference>
<feature type="domain" description="ABC transporter" evidence="5">
    <location>
        <begin position="29"/>
        <end position="248"/>
    </location>
</feature>
<dbReference type="EC" id="3.6.3.40" evidence="6"/>
<dbReference type="Gene3D" id="3.40.50.300">
    <property type="entry name" value="P-loop containing nucleotide triphosphate hydrolases"/>
    <property type="match status" value="1"/>
</dbReference>
<accession>H1KD80</accession>
<comment type="caution">
    <text evidence="6">The sequence shown here is derived from an EMBL/GenBank/DDBJ whole genome shotgun (WGS) entry which is preliminary data.</text>
</comment>
<dbReference type="GO" id="GO:0016020">
    <property type="term" value="C:membrane"/>
    <property type="evidence" value="ECO:0007669"/>
    <property type="project" value="InterPro"/>
</dbReference>
<keyword evidence="4" id="KW-0067">ATP-binding</keyword>
<dbReference type="GO" id="GO:0016887">
    <property type="term" value="F:ATP hydrolysis activity"/>
    <property type="evidence" value="ECO:0007669"/>
    <property type="project" value="InterPro"/>
</dbReference>
<dbReference type="CDD" id="cd10147">
    <property type="entry name" value="Wzt_C-like"/>
    <property type="match status" value="1"/>
</dbReference>
<evidence type="ECO:0000256" key="3">
    <source>
        <dbReference type="ARBA" id="ARBA00022741"/>
    </source>
</evidence>
<keyword evidence="2" id="KW-0813">Transport</keyword>
<dbReference type="SMART" id="SM00382">
    <property type="entry name" value="AAA"/>
    <property type="match status" value="1"/>
</dbReference>
<keyword evidence="3" id="KW-0547">Nucleotide-binding</keyword>
<dbReference type="PROSITE" id="PS50893">
    <property type="entry name" value="ABC_TRANSPORTER_2"/>
    <property type="match status" value="1"/>
</dbReference>
<dbReference type="SUPFAM" id="SSF52540">
    <property type="entry name" value="P-loop containing nucleoside triphosphate hydrolases"/>
    <property type="match status" value="1"/>
</dbReference>
<dbReference type="Pfam" id="PF14524">
    <property type="entry name" value="Wzt_C"/>
    <property type="match status" value="1"/>
</dbReference>
<organism evidence="6 7">
    <name type="scientific">Methylorubrum extorquens DSM 13060</name>
    <dbReference type="NCBI Taxonomy" id="882800"/>
    <lineage>
        <taxon>Bacteria</taxon>
        <taxon>Pseudomonadati</taxon>
        <taxon>Pseudomonadota</taxon>
        <taxon>Alphaproteobacteria</taxon>
        <taxon>Hyphomicrobiales</taxon>
        <taxon>Methylobacteriaceae</taxon>
        <taxon>Methylorubrum</taxon>
    </lineage>
</organism>
<dbReference type="InterPro" id="IPR003439">
    <property type="entry name" value="ABC_transporter-like_ATP-bd"/>
</dbReference>
<dbReference type="AlphaFoldDB" id="H1KD80"/>
<dbReference type="PANTHER" id="PTHR46743">
    <property type="entry name" value="TEICHOIC ACIDS EXPORT ATP-BINDING PROTEIN TAGH"/>
    <property type="match status" value="1"/>
</dbReference>
<gene>
    <name evidence="6" type="ORF">MetexDRAFT_0592</name>
</gene>
<dbReference type="InterPro" id="IPR027417">
    <property type="entry name" value="P-loop_NTPase"/>
</dbReference>
<proteinExistence type="inferred from homology"/>
<evidence type="ECO:0000256" key="1">
    <source>
        <dbReference type="ARBA" id="ARBA00005417"/>
    </source>
</evidence>
<dbReference type="CDD" id="cd03220">
    <property type="entry name" value="ABC_KpsT_Wzt"/>
    <property type="match status" value="1"/>
</dbReference>
<dbReference type="PANTHER" id="PTHR46743:SF2">
    <property type="entry name" value="TEICHOIC ACIDS EXPORT ATP-BINDING PROTEIN TAGH"/>
    <property type="match status" value="1"/>
</dbReference>
<protein>
    <submittedName>
        <fullName evidence="6">Teichoic-acid-transporting ATPase</fullName>
        <ecNumber evidence="6">3.6.3.40</ecNumber>
    </submittedName>
</protein>